<dbReference type="PANTHER" id="PTHR42812:SF14">
    <property type="entry name" value="SECRETED PROTEIN"/>
    <property type="match status" value="1"/>
</dbReference>
<organism evidence="5 6">
    <name type="scientific">Capsulimonas corticalis</name>
    <dbReference type="NCBI Taxonomy" id="2219043"/>
    <lineage>
        <taxon>Bacteria</taxon>
        <taxon>Bacillati</taxon>
        <taxon>Armatimonadota</taxon>
        <taxon>Armatimonadia</taxon>
        <taxon>Capsulimonadales</taxon>
        <taxon>Capsulimonadaceae</taxon>
        <taxon>Capsulimonas</taxon>
    </lineage>
</organism>
<keyword evidence="3 4" id="KW-0326">Glycosidase</keyword>
<keyword evidence="6" id="KW-1185">Reference proteome</keyword>
<evidence type="ECO:0000256" key="1">
    <source>
        <dbReference type="ARBA" id="ARBA00009865"/>
    </source>
</evidence>
<evidence type="ECO:0000313" key="5">
    <source>
        <dbReference type="EMBL" id="BDI28444.1"/>
    </source>
</evidence>
<dbReference type="Gene3D" id="2.115.10.20">
    <property type="entry name" value="Glycosyl hydrolase domain, family 43"/>
    <property type="match status" value="1"/>
</dbReference>
<evidence type="ECO:0000256" key="3">
    <source>
        <dbReference type="ARBA" id="ARBA00023295"/>
    </source>
</evidence>
<dbReference type="Pfam" id="PF04616">
    <property type="entry name" value="Glyco_hydro_43"/>
    <property type="match status" value="1"/>
</dbReference>
<dbReference type="RefSeq" id="WP_119323814.1">
    <property type="nucleotide sequence ID" value="NZ_AP025739.1"/>
</dbReference>
<reference evidence="5 6" key="1">
    <citation type="journal article" date="2019" name="Int. J. Syst. Evol. Microbiol.">
        <title>Capsulimonas corticalis gen. nov., sp. nov., an aerobic capsulated bacterium, of a novel bacterial order, Capsulimonadales ord. nov., of the class Armatimonadia of the phylum Armatimonadetes.</title>
        <authorList>
            <person name="Li J."/>
            <person name="Kudo C."/>
            <person name="Tonouchi A."/>
        </authorList>
    </citation>
    <scope>NUCLEOTIDE SEQUENCE [LARGE SCALE GENOMIC DNA]</scope>
    <source>
        <strain evidence="5 6">AX-7</strain>
    </source>
</reference>
<name>A0A402D2N4_9BACT</name>
<dbReference type="GO" id="GO:0005975">
    <property type="term" value="P:carbohydrate metabolic process"/>
    <property type="evidence" value="ECO:0007669"/>
    <property type="project" value="InterPro"/>
</dbReference>
<evidence type="ECO:0000256" key="4">
    <source>
        <dbReference type="RuleBase" id="RU361187"/>
    </source>
</evidence>
<dbReference type="Proteomes" id="UP000287394">
    <property type="component" value="Chromosome"/>
</dbReference>
<sequence>MTTIDDFHNTLRINPLPFAYNVDGAASHTELRDPCITREGDTYYLVFTVWPFAGRIVERMGLPDNGSSPGIALYSSKDLKDWAFVTWLVKSSDLAEDCPYKHRFWAPEIHKIHGRFYLIFTADNWNKLEYNPAGEWCDSGYAFVGVADEITGPYEHITYIHGACCDTSLFEDSDGRTYALIPRMNVDVQEIDLTQIDRDIVTLLGKPETVITADNSDIGFAPRPDYLEAPWVFQANGRYYFLSSGPYKADKFPDHAGYWAGVAYADNIRGPWRKDPRGQVFLGGHMAVFQGPDGQDWFAYRGEMEDDKRTHGRLCVDPIQFEVDGRFAAMTPTAGAAKNGDDQ</sequence>
<dbReference type="GO" id="GO:0004553">
    <property type="term" value="F:hydrolase activity, hydrolyzing O-glycosyl compounds"/>
    <property type="evidence" value="ECO:0007669"/>
    <property type="project" value="InterPro"/>
</dbReference>
<dbReference type="SUPFAM" id="SSF75005">
    <property type="entry name" value="Arabinanase/levansucrase/invertase"/>
    <property type="match status" value="1"/>
</dbReference>
<dbReference type="KEGG" id="ccot:CCAX7_004950"/>
<dbReference type="PANTHER" id="PTHR42812">
    <property type="entry name" value="BETA-XYLOSIDASE"/>
    <property type="match status" value="1"/>
</dbReference>
<dbReference type="InterPro" id="IPR023296">
    <property type="entry name" value="Glyco_hydro_beta-prop_sf"/>
</dbReference>
<dbReference type="InterPro" id="IPR051795">
    <property type="entry name" value="Glycosyl_Hydrlase_43"/>
</dbReference>
<gene>
    <name evidence="5" type="ORF">CCAX7_004950</name>
</gene>
<accession>A0A402D2N4</accession>
<evidence type="ECO:0000313" key="6">
    <source>
        <dbReference type="Proteomes" id="UP000287394"/>
    </source>
</evidence>
<dbReference type="InterPro" id="IPR006710">
    <property type="entry name" value="Glyco_hydro_43"/>
</dbReference>
<protein>
    <submittedName>
        <fullName evidence="5">Endo-1,4-beta-xylanase</fullName>
    </submittedName>
</protein>
<evidence type="ECO:0000256" key="2">
    <source>
        <dbReference type="ARBA" id="ARBA00022801"/>
    </source>
</evidence>
<dbReference type="OrthoDB" id="1016412at2"/>
<dbReference type="AlphaFoldDB" id="A0A402D2N4"/>
<proteinExistence type="inferred from homology"/>
<comment type="similarity">
    <text evidence="1 4">Belongs to the glycosyl hydrolase 43 family.</text>
</comment>
<keyword evidence="2 4" id="KW-0378">Hydrolase</keyword>
<dbReference type="EMBL" id="AP025739">
    <property type="protein sequence ID" value="BDI28444.1"/>
    <property type="molecule type" value="Genomic_DNA"/>
</dbReference>